<keyword evidence="2" id="KW-0472">Membrane</keyword>
<proteinExistence type="predicted"/>
<feature type="transmembrane region" description="Helical" evidence="2">
    <location>
        <begin position="500"/>
        <end position="523"/>
    </location>
</feature>
<dbReference type="EMBL" id="QXTG01000003">
    <property type="protein sequence ID" value="RIX26477.1"/>
    <property type="molecule type" value="Genomic_DNA"/>
</dbReference>
<dbReference type="InterPro" id="IPR009628">
    <property type="entry name" value="Phage_tape_measure_N"/>
</dbReference>
<organism evidence="4 5">
    <name type="scientific">Amnibacterium setariae</name>
    <dbReference type="NCBI Taxonomy" id="2306585"/>
    <lineage>
        <taxon>Bacteria</taxon>
        <taxon>Bacillati</taxon>
        <taxon>Actinomycetota</taxon>
        <taxon>Actinomycetes</taxon>
        <taxon>Micrococcales</taxon>
        <taxon>Microbacteriaceae</taxon>
        <taxon>Amnibacterium</taxon>
    </lineage>
</organism>
<feature type="transmembrane region" description="Helical" evidence="2">
    <location>
        <begin position="564"/>
        <end position="588"/>
    </location>
</feature>
<name>A0A3A1U1H5_9MICO</name>
<feature type="compositionally biased region" description="Basic residues" evidence="1">
    <location>
        <begin position="10"/>
        <end position="20"/>
    </location>
</feature>
<accession>A0A3A1U1H5</accession>
<keyword evidence="5" id="KW-1185">Reference proteome</keyword>
<evidence type="ECO:0000256" key="1">
    <source>
        <dbReference type="SAM" id="MobiDB-lite"/>
    </source>
</evidence>
<protein>
    <recommendedName>
        <fullName evidence="3">Bacteriophage tail tape measure N-terminal domain-containing protein</fullName>
    </recommendedName>
</protein>
<dbReference type="Pfam" id="PF06791">
    <property type="entry name" value="TMP_2"/>
    <property type="match status" value="1"/>
</dbReference>
<keyword evidence="2" id="KW-0812">Transmembrane</keyword>
<dbReference type="AlphaFoldDB" id="A0A3A1U1H5"/>
<dbReference type="InterPro" id="IPR016024">
    <property type="entry name" value="ARM-type_fold"/>
</dbReference>
<keyword evidence="2" id="KW-1133">Transmembrane helix</keyword>
<evidence type="ECO:0000259" key="3">
    <source>
        <dbReference type="Pfam" id="PF06791"/>
    </source>
</evidence>
<dbReference type="Proteomes" id="UP000265742">
    <property type="component" value="Unassembled WGS sequence"/>
</dbReference>
<comment type="caution">
    <text evidence="4">The sequence shown here is derived from an EMBL/GenBank/DDBJ whole genome shotgun (WGS) entry which is preliminary data.</text>
</comment>
<feature type="region of interest" description="Disordered" evidence="1">
    <location>
        <begin position="1"/>
        <end position="27"/>
    </location>
</feature>
<feature type="transmembrane region" description="Helical" evidence="2">
    <location>
        <begin position="362"/>
        <end position="386"/>
    </location>
</feature>
<dbReference type="SUPFAM" id="SSF48371">
    <property type="entry name" value="ARM repeat"/>
    <property type="match status" value="1"/>
</dbReference>
<gene>
    <name evidence="4" type="ORF">D1781_16205</name>
</gene>
<feature type="transmembrane region" description="Helical" evidence="2">
    <location>
        <begin position="529"/>
        <end position="552"/>
    </location>
</feature>
<evidence type="ECO:0000313" key="4">
    <source>
        <dbReference type="EMBL" id="RIX26477.1"/>
    </source>
</evidence>
<reference evidence="5" key="1">
    <citation type="submission" date="2018-09" db="EMBL/GenBank/DDBJ databases">
        <authorList>
            <person name="Kim I."/>
        </authorList>
    </citation>
    <scope>NUCLEOTIDE SEQUENCE [LARGE SCALE GENOMIC DNA]</scope>
    <source>
        <strain evidence="5">DD4a</strain>
    </source>
</reference>
<evidence type="ECO:0000256" key="2">
    <source>
        <dbReference type="SAM" id="Phobius"/>
    </source>
</evidence>
<feature type="transmembrane region" description="Helical" evidence="2">
    <location>
        <begin position="627"/>
        <end position="651"/>
    </location>
</feature>
<feature type="transmembrane region" description="Helical" evidence="2">
    <location>
        <begin position="406"/>
        <end position="426"/>
    </location>
</feature>
<feature type="transmembrane region" description="Helical" evidence="2">
    <location>
        <begin position="594"/>
        <end position="615"/>
    </location>
</feature>
<sequence>MAARAGQRGRGGRRAGRRAARSGSARGRGACARGWERRLMSVELARAYVQIVPSMKGVQGEISKSLGAGSPLDKEALSAGKRTGGLLSKGVGGVLGAVTPYVGIAAAGLGIAKLTGYVTDSISAVANWQALNAQSASAVKATGGAANVTAQQVNALAQSLEGQTSTQAESIQQGANLLLTFRGIRNEAGKGNDVFNQTTAAAVDMARALGTDVPSAAMLLGKALNDPAAGMTRLTRSGVTFTKEQQAQVKALQASGDKIGAQKVILAELNKEFGGSGAAYRATFSGQLYQLQDAVGDFGEEIATAAMPALTALVGTASKVVAWAGSLGLGAKAAAGIGSVLQTIGPPAQAAFGSIAAGIQPLLPLIGGLAAGITAFLVTSNFPAIIARLATSFGPLASLLPQIAGAFRFLTGPVGILITLLTAAYASNETFRTAINGLLGTLLGLASNLLGQLMPAITMLVTTLAGALGPVLSSVVPVVTQLATMLASTLTQALQVLTPIIGLVASVLTTVVSAAAPLIGVVVQLAGRLLAALLPAFIQLVQQVLPPVIGILRALIPAITPVIQILGTVLAGAIRALLPIITAVFGAIVPIIRAALQIVTGVINVVVGLLTGNFAQAWRGLKGIVAGAINLVVGVLRGAIGIVGAALTGIVNAGVAILKSSINTVLTIGGQIVSGLANGIRNNAKAVLGAIGGVVNGAIDWAKHLLGIRSPSRVFASIGRYVGQGLVKGLAGSQSQVKDAATSLVNQVTDAFTKLGDQREASQKKLIKLNKQLAATNTSTKSGKASAAKLRDQIAEQRKLVIDLGRASDVSPKQRKNLIATLKADTAQLTSLAGRRDKLAGDLKAAQDKLADAVKVRDDFAAQVKATTIGLGNITDAYADVVDARKTASDSIAELQTNLGDLASSQADASKEADTTRAKLAVVDQQIASLSAYGTDYASKLADLQGNRIDLASTLAEQMGKVADYSDQIANTQSKLNDAQVAATQSAGPAIIKNLQDAISQTQTFQTLLGQLKSFGVDDTTYSQIVEKGVAGGGIGAAQELVQGGPALVQQVAGLQSQLATVGQSLGTQTSTVLYQAGVDAAQGTVDGIKAKIVDNQAAIALLETAMAQSVKVLGINTSALTKGAGAQVAAGFADGIKGKASDLDKVIGELGKNAVNRLKKVLGIHSPSRVFAELGDQTGQGFVNGLVGQQGNVESAIENLVPRPIVGAAASSVAMAPGVAPAPVTQIFNGPMGYTRDEVADGIATKARRAIAGVNIPKVRVS</sequence>
<evidence type="ECO:0000313" key="5">
    <source>
        <dbReference type="Proteomes" id="UP000265742"/>
    </source>
</evidence>
<feature type="domain" description="Bacteriophage tail tape measure N-terminal" evidence="3">
    <location>
        <begin position="90"/>
        <end position="250"/>
    </location>
</feature>
<feature type="transmembrane region" description="Helical" evidence="2">
    <location>
        <begin position="467"/>
        <end position="488"/>
    </location>
</feature>